<proteinExistence type="predicted"/>
<dbReference type="RefSeq" id="WP_153736426.1">
    <property type="nucleotide sequence ID" value="NZ_WJNG01000006.1"/>
</dbReference>
<dbReference type="OrthoDB" id="2708416at2"/>
<sequence>MLIREDNSGPAVIRRMKAVVACLNVVLKQRTIPTEEIPETPAGWKGIDETPQCVARGGSTAARGKRSVFPKWCKLRRSL</sequence>
<dbReference type="EMBL" id="WJNG01000006">
    <property type="protein sequence ID" value="MRH42783.1"/>
    <property type="molecule type" value="Genomic_DNA"/>
</dbReference>
<dbReference type="AlphaFoldDB" id="A0A6A8DAK8"/>
<keyword evidence="2" id="KW-1185">Reference proteome</keyword>
<accession>A0A6A8DAK8</accession>
<dbReference type="Proteomes" id="UP000799092">
    <property type="component" value="Unassembled WGS sequence"/>
</dbReference>
<evidence type="ECO:0000313" key="2">
    <source>
        <dbReference type="Proteomes" id="UP000799092"/>
    </source>
</evidence>
<comment type="caution">
    <text evidence="1">The sequence shown here is derived from an EMBL/GenBank/DDBJ whole genome shotgun (WGS) entry which is preliminary data.</text>
</comment>
<gene>
    <name evidence="1" type="ORF">GH741_08795</name>
</gene>
<reference evidence="1" key="1">
    <citation type="submission" date="2019-11" db="EMBL/GenBank/DDBJ databases">
        <authorList>
            <person name="Li J."/>
        </authorList>
    </citation>
    <scope>NUCLEOTIDE SEQUENCE</scope>
    <source>
        <strain evidence="1">B6B</strain>
    </source>
</reference>
<name>A0A6A8DAK8_9BACI</name>
<evidence type="ECO:0000313" key="1">
    <source>
        <dbReference type="EMBL" id="MRH42783.1"/>
    </source>
</evidence>
<organism evidence="1 2">
    <name type="scientific">Aquibacillus halophilus</name>
    <dbReference type="NCBI Taxonomy" id="930132"/>
    <lineage>
        <taxon>Bacteria</taxon>
        <taxon>Bacillati</taxon>
        <taxon>Bacillota</taxon>
        <taxon>Bacilli</taxon>
        <taxon>Bacillales</taxon>
        <taxon>Bacillaceae</taxon>
        <taxon>Aquibacillus</taxon>
    </lineage>
</organism>
<protein>
    <submittedName>
        <fullName evidence="1">Uncharacterized protein</fullName>
    </submittedName>
</protein>